<evidence type="ECO:0000256" key="2">
    <source>
        <dbReference type="ARBA" id="ARBA00022840"/>
    </source>
</evidence>
<keyword evidence="2" id="KW-0067">ATP-binding</keyword>
<dbReference type="EMBL" id="CR522870">
    <property type="protein sequence ID" value="CAG34796.1"/>
    <property type="molecule type" value="Genomic_DNA"/>
</dbReference>
<dbReference type="InterPro" id="IPR042099">
    <property type="entry name" value="ANL_N_sf"/>
</dbReference>
<dbReference type="Gene3D" id="3.40.50.12780">
    <property type="entry name" value="N-terminal domain of ligase-like"/>
    <property type="match status" value="1"/>
</dbReference>
<dbReference type="GO" id="GO:0004467">
    <property type="term" value="F:long-chain fatty acid-CoA ligase activity"/>
    <property type="evidence" value="ECO:0007669"/>
    <property type="project" value="TreeGrafter"/>
</dbReference>
<name>Q6AS79_DESPS</name>
<dbReference type="STRING" id="177439.DP0067"/>
<reference evidence="5" key="1">
    <citation type="journal article" date="2004" name="Environ. Microbiol.">
        <title>The genome of Desulfotalea psychrophila, a sulfate-reducing bacterium from permanently cold Arctic sediments.</title>
        <authorList>
            <person name="Rabus R."/>
            <person name="Ruepp A."/>
            <person name="Frickey T."/>
            <person name="Rattei T."/>
            <person name="Fartmann B."/>
            <person name="Stark M."/>
            <person name="Bauer M."/>
            <person name="Zibat A."/>
            <person name="Lombardot T."/>
            <person name="Becker I."/>
            <person name="Amann J."/>
            <person name="Gellner K."/>
            <person name="Teeling H."/>
            <person name="Leuschner W.D."/>
            <person name="Gloeckner F.-O."/>
            <person name="Lupas A.N."/>
            <person name="Amann R."/>
            <person name="Klenk H.-P."/>
        </authorList>
    </citation>
    <scope>NUCLEOTIDE SEQUENCE [LARGE SCALE GENOMIC DNA]</scope>
    <source>
        <strain evidence="5">DSM 12343 / LSv54</strain>
    </source>
</reference>
<accession>Q6AS79</accession>
<keyword evidence="4" id="KW-0436">Ligase</keyword>
<dbReference type="PANTHER" id="PTHR43272:SF33">
    <property type="entry name" value="AMP-BINDING DOMAIN-CONTAINING PROTEIN-RELATED"/>
    <property type="match status" value="1"/>
</dbReference>
<proteinExistence type="predicted"/>
<dbReference type="HOGENOM" id="CLU_000022_59_9_7"/>
<evidence type="ECO:0000256" key="1">
    <source>
        <dbReference type="ARBA" id="ARBA00022741"/>
    </source>
</evidence>
<dbReference type="KEGG" id="dps:DP0067"/>
<keyword evidence="5" id="KW-1185">Reference proteome</keyword>
<evidence type="ECO:0000313" key="4">
    <source>
        <dbReference type="EMBL" id="CAG34796.1"/>
    </source>
</evidence>
<sequence>MTVGPWLSFLPVRWCSMNAGEELSMTLNHLVDMSCEKFAALPAIGMAMAHPLTYEEMQRRIIALAASLQAEGIKKGGRIAILAENSDRWGVVYLAAVRIGAIVVPILPDLPESDVHHILSEMKVGALFITHRQLEKVYDFSGSFPELVVTLDDSDSFAEVFTVTSYSTYLENALEGLQGQEGAPHFPEVEEDDIASILYTSGTSGYSKAVMLSHGNFSANAHAASELAEIEPGAVWLSILPISHTYEFTCGFILPLLCGARIAYAGKTPTPAILQKLCQHERPFAIFAVPLVLEKIYKKRVLPQIEKSKLLTLICKTSLGRNFIYKRIGRKLIEFFGGNLGIMGIGGAALNPEVAQFLTDAQFPYLIGYGMTEAAPLIAGGPLGDKTIATGSTGKPLPGVQVKIVDGDAETGVGEILARGPNVMQGYYNDREESGRVLSEDGWLSTGDLGRLDAAGNLHISGRLKNVIVMANGENVYPEVIEHKINSFLWVVESLLLEKENGLEASVYPDYEYVDEQTNGQSGEERRRFIEHLLEEMRIEVNATLSRSSHIARIFERREPFTKTATHKIKRYLYDT</sequence>
<evidence type="ECO:0000313" key="5">
    <source>
        <dbReference type="Proteomes" id="UP000000602"/>
    </source>
</evidence>
<dbReference type="PROSITE" id="PS00455">
    <property type="entry name" value="AMP_BINDING"/>
    <property type="match status" value="1"/>
</dbReference>
<dbReference type="Pfam" id="PF00501">
    <property type="entry name" value="AMP-binding"/>
    <property type="match status" value="1"/>
</dbReference>
<feature type="domain" description="AMP-dependent synthetase/ligase" evidence="3">
    <location>
        <begin position="48"/>
        <end position="428"/>
    </location>
</feature>
<dbReference type="eggNOG" id="COG1022">
    <property type="taxonomic scope" value="Bacteria"/>
</dbReference>
<dbReference type="Proteomes" id="UP000000602">
    <property type="component" value="Chromosome"/>
</dbReference>
<dbReference type="AlphaFoldDB" id="Q6AS79"/>
<dbReference type="GO" id="GO:0016020">
    <property type="term" value="C:membrane"/>
    <property type="evidence" value="ECO:0007669"/>
    <property type="project" value="TreeGrafter"/>
</dbReference>
<dbReference type="GO" id="GO:0005524">
    <property type="term" value="F:ATP binding"/>
    <property type="evidence" value="ECO:0007669"/>
    <property type="project" value="UniProtKB-KW"/>
</dbReference>
<organism evidence="4 5">
    <name type="scientific">Desulfotalea psychrophila (strain LSv54 / DSM 12343)</name>
    <dbReference type="NCBI Taxonomy" id="177439"/>
    <lineage>
        <taxon>Bacteria</taxon>
        <taxon>Pseudomonadati</taxon>
        <taxon>Thermodesulfobacteriota</taxon>
        <taxon>Desulfobulbia</taxon>
        <taxon>Desulfobulbales</taxon>
        <taxon>Desulfocapsaceae</taxon>
        <taxon>Desulfotalea</taxon>
    </lineage>
</organism>
<evidence type="ECO:0000259" key="3">
    <source>
        <dbReference type="Pfam" id="PF00501"/>
    </source>
</evidence>
<protein>
    <submittedName>
        <fullName evidence="4">Related to long-chain-fatty-acid--CoA ligase</fullName>
    </submittedName>
</protein>
<gene>
    <name evidence="4" type="ordered locus">DP0067</name>
</gene>
<dbReference type="InterPro" id="IPR020845">
    <property type="entry name" value="AMP-binding_CS"/>
</dbReference>
<dbReference type="PANTHER" id="PTHR43272">
    <property type="entry name" value="LONG-CHAIN-FATTY-ACID--COA LIGASE"/>
    <property type="match status" value="1"/>
</dbReference>
<keyword evidence="1" id="KW-0547">Nucleotide-binding</keyword>
<dbReference type="SUPFAM" id="SSF56801">
    <property type="entry name" value="Acetyl-CoA synthetase-like"/>
    <property type="match status" value="1"/>
</dbReference>
<dbReference type="InterPro" id="IPR000873">
    <property type="entry name" value="AMP-dep_synth/lig_dom"/>
</dbReference>